<dbReference type="RefSeq" id="WP_119112549.1">
    <property type="nucleotide sequence ID" value="NZ_CBCSEO010000002.1"/>
</dbReference>
<proteinExistence type="predicted"/>
<dbReference type="SUPFAM" id="SSF52266">
    <property type="entry name" value="SGNH hydrolase"/>
    <property type="match status" value="1"/>
</dbReference>
<dbReference type="InterPro" id="IPR036514">
    <property type="entry name" value="SGNH_hydro_sf"/>
</dbReference>
<sequence length="262" mass="29194">MRKYSVPVMTIFSLFVFILLLAGFGWTLQNQLGEETGKETKTIKPEQPAAKEKQGGKEKHILALGDSLTRGTGDESGKGYTGYLIDQLKKKSKEDIVLHNLGVKGYRSGQLLQQIDQPEVQRQAAAADMILITIGGNDLFQQGQTLKDPSMENVAGLQGKYLANLETVISKLRDVNKDAPIYFIGLYNPFIDMKDAPGTTKAVRDWNYATGNLLDSVPNTVFVPTFDIFQLNVNKYLFSDKFHPNNKGYKLIAERVASLITW</sequence>
<feature type="region of interest" description="Disordered" evidence="1">
    <location>
        <begin position="35"/>
        <end position="57"/>
    </location>
</feature>
<evidence type="ECO:0000313" key="4">
    <source>
        <dbReference type="Proteomes" id="UP000265816"/>
    </source>
</evidence>
<dbReference type="Gene3D" id="3.40.50.1110">
    <property type="entry name" value="SGNH hydrolase"/>
    <property type="match status" value="1"/>
</dbReference>
<dbReference type="Pfam" id="PF13472">
    <property type="entry name" value="Lipase_GDSL_2"/>
    <property type="match status" value="1"/>
</dbReference>
<dbReference type="InterPro" id="IPR051532">
    <property type="entry name" value="Ester_Hydrolysis_Enzymes"/>
</dbReference>
<accession>A0A398BDG3</accession>
<name>A0A398BDG3_9BACI</name>
<organism evidence="3 4">
    <name type="scientific">Mesobacillus zeae</name>
    <dbReference type="NCBI Taxonomy" id="1917180"/>
    <lineage>
        <taxon>Bacteria</taxon>
        <taxon>Bacillati</taxon>
        <taxon>Bacillota</taxon>
        <taxon>Bacilli</taxon>
        <taxon>Bacillales</taxon>
        <taxon>Bacillaceae</taxon>
        <taxon>Mesobacillus</taxon>
    </lineage>
</organism>
<evidence type="ECO:0000259" key="2">
    <source>
        <dbReference type="Pfam" id="PF13472"/>
    </source>
</evidence>
<dbReference type="GO" id="GO:0004622">
    <property type="term" value="F:phosphatidylcholine lysophospholipase activity"/>
    <property type="evidence" value="ECO:0007669"/>
    <property type="project" value="TreeGrafter"/>
</dbReference>
<evidence type="ECO:0000313" key="3">
    <source>
        <dbReference type="EMBL" id="RID85696.1"/>
    </source>
</evidence>
<gene>
    <name evidence="3" type="ORF">D1970_09100</name>
</gene>
<dbReference type="OrthoDB" id="252349at2"/>
<dbReference type="InterPro" id="IPR013830">
    <property type="entry name" value="SGNH_hydro"/>
</dbReference>
<keyword evidence="4" id="KW-1185">Reference proteome</keyword>
<reference evidence="3 4" key="1">
    <citation type="submission" date="2018-08" db="EMBL/GenBank/DDBJ databases">
        <title>Bacillus jemisoniae sp. nov., Bacillus chryseoplanitiae sp. nov., Bacillus resnikiae sp. nov., and Bacillus frankliniae sp. nov., isolated from Viking spacecraft and associated surfaces.</title>
        <authorList>
            <person name="Seuylemezian A."/>
            <person name="Vaishampayan P."/>
        </authorList>
    </citation>
    <scope>NUCLEOTIDE SEQUENCE [LARGE SCALE GENOMIC DNA]</scope>
    <source>
        <strain evidence="3 4">JJ-247</strain>
    </source>
</reference>
<dbReference type="EMBL" id="QWVT01000015">
    <property type="protein sequence ID" value="RID85696.1"/>
    <property type="molecule type" value="Genomic_DNA"/>
</dbReference>
<dbReference type="PANTHER" id="PTHR30383:SF27">
    <property type="entry name" value="SPORE GERMINATION LIPASE LIPC"/>
    <property type="match status" value="1"/>
</dbReference>
<evidence type="ECO:0000256" key="1">
    <source>
        <dbReference type="SAM" id="MobiDB-lite"/>
    </source>
</evidence>
<protein>
    <submittedName>
        <fullName evidence="3">GDSL family lipase</fullName>
    </submittedName>
</protein>
<feature type="domain" description="SGNH hydrolase-type esterase" evidence="2">
    <location>
        <begin position="63"/>
        <end position="251"/>
    </location>
</feature>
<comment type="caution">
    <text evidence="3">The sequence shown here is derived from an EMBL/GenBank/DDBJ whole genome shotgun (WGS) entry which is preliminary data.</text>
</comment>
<dbReference type="AlphaFoldDB" id="A0A398BDG3"/>
<dbReference type="PANTHER" id="PTHR30383">
    <property type="entry name" value="THIOESTERASE 1/PROTEASE 1/LYSOPHOSPHOLIPASE L1"/>
    <property type="match status" value="1"/>
</dbReference>
<dbReference type="Proteomes" id="UP000265816">
    <property type="component" value="Unassembled WGS sequence"/>
</dbReference>
<dbReference type="CDD" id="cd04506">
    <property type="entry name" value="SGNH_hydrolase_YpmR_like"/>
    <property type="match status" value="1"/>
</dbReference>